<keyword evidence="2" id="KW-0472">Membrane</keyword>
<dbReference type="EMBL" id="CM007382">
    <property type="protein sequence ID" value="ONK78192.1"/>
    <property type="molecule type" value="Genomic_DNA"/>
</dbReference>
<keyword evidence="2" id="KW-1133">Transmembrane helix</keyword>
<dbReference type="AlphaFoldDB" id="A0A5P1FJ90"/>
<dbReference type="Gramene" id="ONK78192">
    <property type="protein sequence ID" value="ONK78192"/>
    <property type="gene ID" value="A4U43_C02F15500"/>
</dbReference>
<dbReference type="GO" id="GO:0016020">
    <property type="term" value="C:membrane"/>
    <property type="evidence" value="ECO:0007669"/>
    <property type="project" value="TreeGrafter"/>
</dbReference>
<dbReference type="PANTHER" id="PTHR47699:SF1">
    <property type="entry name" value="SNARE ASSOCIATED GOLGI PROTEIN FAMILY"/>
    <property type="match status" value="1"/>
</dbReference>
<sequence length="256" mass="27323">MGKGLIRLAVAVAVVGLLIGGSRRYGLDAEPAMAAFRDLRDRLGFWATPIYVLAHTITLALCLPSAVFFEAGASLLFGFLPAVLCVFSAKILGASLSFWIGRAVFRSSKSAMDWARSSKYFHLLVRGVERDGWKFVLLARFSPIPSYVINYAMAATEVSFLIDFLLPTVIGSLPMILQNTSLGSLAGAAVASSTGPEKSKLSSYVFPLLGIGSSIMISLRIKKYSSGIAVAEELKSSSSSEIINGGQVDGKLKKSD</sequence>
<protein>
    <recommendedName>
        <fullName evidence="3">VTT domain-containing protein</fullName>
    </recommendedName>
</protein>
<dbReference type="OMA" id="WVQRNKY"/>
<reference evidence="5" key="1">
    <citation type="journal article" date="2017" name="Nat. Commun.">
        <title>The asparagus genome sheds light on the origin and evolution of a young Y chromosome.</title>
        <authorList>
            <person name="Harkess A."/>
            <person name="Zhou J."/>
            <person name="Xu C."/>
            <person name="Bowers J.E."/>
            <person name="Van der Hulst R."/>
            <person name="Ayyampalayam S."/>
            <person name="Mercati F."/>
            <person name="Riccardi P."/>
            <person name="McKain M.R."/>
            <person name="Kakrana A."/>
            <person name="Tang H."/>
            <person name="Ray J."/>
            <person name="Groenendijk J."/>
            <person name="Arikit S."/>
            <person name="Mathioni S.M."/>
            <person name="Nakano M."/>
            <person name="Shan H."/>
            <person name="Telgmann-Rauber A."/>
            <person name="Kanno A."/>
            <person name="Yue Z."/>
            <person name="Chen H."/>
            <person name="Li W."/>
            <person name="Chen Y."/>
            <person name="Xu X."/>
            <person name="Zhang Y."/>
            <person name="Luo S."/>
            <person name="Chen H."/>
            <person name="Gao J."/>
            <person name="Mao Z."/>
            <person name="Pires J.C."/>
            <person name="Luo M."/>
            <person name="Kudrna D."/>
            <person name="Wing R.A."/>
            <person name="Meyers B.C."/>
            <person name="Yi K."/>
            <person name="Kong H."/>
            <person name="Lavrijsen P."/>
            <person name="Sunseri F."/>
            <person name="Falavigna A."/>
            <person name="Ye Y."/>
            <person name="Leebens-Mack J.H."/>
            <person name="Chen G."/>
        </authorList>
    </citation>
    <scope>NUCLEOTIDE SEQUENCE [LARGE SCALE GENOMIC DNA]</scope>
    <source>
        <strain evidence="5">cv. DH0086</strain>
    </source>
</reference>
<organism evidence="4 5">
    <name type="scientific">Asparagus officinalis</name>
    <name type="common">Garden asparagus</name>
    <dbReference type="NCBI Taxonomy" id="4686"/>
    <lineage>
        <taxon>Eukaryota</taxon>
        <taxon>Viridiplantae</taxon>
        <taxon>Streptophyta</taxon>
        <taxon>Embryophyta</taxon>
        <taxon>Tracheophyta</taxon>
        <taxon>Spermatophyta</taxon>
        <taxon>Magnoliopsida</taxon>
        <taxon>Liliopsida</taxon>
        <taxon>Asparagales</taxon>
        <taxon>Asparagaceae</taxon>
        <taxon>Asparagoideae</taxon>
        <taxon>Asparagus</taxon>
    </lineage>
</organism>
<dbReference type="InterPro" id="IPR032816">
    <property type="entry name" value="VTT_dom"/>
</dbReference>
<evidence type="ECO:0000313" key="5">
    <source>
        <dbReference type="Proteomes" id="UP000243459"/>
    </source>
</evidence>
<evidence type="ECO:0000313" key="4">
    <source>
        <dbReference type="EMBL" id="ONK78192.1"/>
    </source>
</evidence>
<feature type="transmembrane region" description="Helical" evidence="2">
    <location>
        <begin position="48"/>
        <end position="69"/>
    </location>
</feature>
<dbReference type="PANTHER" id="PTHR47699">
    <property type="entry name" value="SNARE ASSOCIATED GOLGI PROTEIN FAMILY"/>
    <property type="match status" value="1"/>
</dbReference>
<gene>
    <name evidence="4" type="ORF">A4U43_C02F15500</name>
</gene>
<keyword evidence="2" id="KW-0812">Transmembrane</keyword>
<dbReference type="OrthoDB" id="166803at2759"/>
<name>A0A5P1FJ90_ASPOF</name>
<proteinExistence type="predicted"/>
<feature type="domain" description="VTT" evidence="3">
    <location>
        <begin position="63"/>
        <end position="184"/>
    </location>
</feature>
<evidence type="ECO:0000256" key="2">
    <source>
        <dbReference type="SAM" id="Phobius"/>
    </source>
</evidence>
<accession>A0A5P1FJ90</accession>
<feature type="transmembrane region" description="Helical" evidence="2">
    <location>
        <begin position="76"/>
        <end position="100"/>
    </location>
</feature>
<evidence type="ECO:0000259" key="3">
    <source>
        <dbReference type="Pfam" id="PF09335"/>
    </source>
</evidence>
<dbReference type="Proteomes" id="UP000243459">
    <property type="component" value="Chromosome 2"/>
</dbReference>
<keyword evidence="5" id="KW-1185">Reference proteome</keyword>
<evidence type="ECO:0000256" key="1">
    <source>
        <dbReference type="SAM" id="MobiDB-lite"/>
    </source>
</evidence>
<feature type="region of interest" description="Disordered" evidence="1">
    <location>
        <begin position="237"/>
        <end position="256"/>
    </location>
</feature>
<dbReference type="Pfam" id="PF09335">
    <property type="entry name" value="VTT_dom"/>
    <property type="match status" value="1"/>
</dbReference>